<accession>A0ABD6E8D9</accession>
<comment type="subcellular location">
    <subcellularLocation>
        <location evidence="1">Endoplasmic reticulum lumen</location>
    </subcellularLocation>
</comment>
<keyword evidence="10" id="KW-1185">Reference proteome</keyword>
<dbReference type="PANTHER" id="PTHR44140:SF2">
    <property type="entry name" value="LD25575P"/>
    <property type="match status" value="1"/>
</dbReference>
<evidence type="ECO:0000256" key="1">
    <source>
        <dbReference type="ARBA" id="ARBA00004319"/>
    </source>
</evidence>
<sequence length="506" mass="58461">MVLLQPYGWLSKVSPDLVLLEKEILWIFLTFLIQAVRCSESEINRHLELGKKLMAKQQYADALTHYHAAVELDPSNFMTLYRRATIYLALGRSRAAIPDLDRVIELKPDFISAHMQRGSVLLKQGSLDEAENDFKVASSDDSKHEEAISKLKEIREVRQAIQYADEYFAQGSFDNAEYYYTKAIESCQWYPHLHERRATCYQQRGDVRKAIADLRAVSKMVPDNTAAFLKISKLYYSVGDPEESLSQIRECKKLDPDHKECTDHYKKVRNLVKMRESLKTMSDKEKWMDCVAQGIKILKFEKNVDAIQLDVFRMTSKCNLKLGHTMEAIQQCTEVLKHGDPNDLEMLLTRAEAYLENEQYDEAIEDYKTAKKHHDDSRRAREGLNKAEKLKKQAGRKDYYKILGVKRNAKKREILKAYRKLAAEWHPDNFHDEKEKKAAEKKFIDIAAAKEVLGDDEKRQMYDNGNDPLDPENQQGGFPHGFNPFTAGFNPFGDDSGPFSFKFNFG</sequence>
<dbReference type="PROSITE" id="PS50005">
    <property type="entry name" value="TPR"/>
    <property type="match status" value="4"/>
</dbReference>
<protein>
    <recommendedName>
        <fullName evidence="8">J domain-containing protein</fullName>
    </recommendedName>
</protein>
<feature type="repeat" description="TPR" evidence="6">
    <location>
        <begin position="344"/>
        <end position="377"/>
    </location>
</feature>
<keyword evidence="5" id="KW-0256">Endoplasmic reticulum</keyword>
<dbReference type="AlphaFoldDB" id="A0ABD6E8D9"/>
<dbReference type="Pfam" id="PF00226">
    <property type="entry name" value="DnaJ"/>
    <property type="match status" value="1"/>
</dbReference>
<keyword evidence="3" id="KW-0677">Repeat</keyword>
<dbReference type="InterPro" id="IPR036869">
    <property type="entry name" value="J_dom_sf"/>
</dbReference>
<dbReference type="SMART" id="SM00271">
    <property type="entry name" value="DnaJ"/>
    <property type="match status" value="1"/>
</dbReference>
<evidence type="ECO:0000313" key="9">
    <source>
        <dbReference type="EMBL" id="MFH4975451.1"/>
    </source>
</evidence>
<feature type="domain" description="J" evidence="8">
    <location>
        <begin position="398"/>
        <end position="466"/>
    </location>
</feature>
<dbReference type="PANTHER" id="PTHR44140">
    <property type="entry name" value="LD25575P"/>
    <property type="match status" value="1"/>
</dbReference>
<reference evidence="9 10" key="1">
    <citation type="submission" date="2024-08" db="EMBL/GenBank/DDBJ databases">
        <title>Gnathostoma spinigerum genome.</title>
        <authorList>
            <person name="Gonzalez-Bertolin B."/>
            <person name="Monzon S."/>
            <person name="Zaballos A."/>
            <person name="Jimenez P."/>
            <person name="Dekumyoy P."/>
            <person name="Varona S."/>
            <person name="Cuesta I."/>
            <person name="Sumanam S."/>
            <person name="Adisakwattana P."/>
            <person name="Gasser R.B."/>
            <person name="Hernandez-Gonzalez A."/>
            <person name="Young N.D."/>
            <person name="Perteguer M.J."/>
        </authorList>
    </citation>
    <scope>NUCLEOTIDE SEQUENCE [LARGE SCALE GENOMIC DNA]</scope>
    <source>
        <strain evidence="9">AL3</strain>
        <tissue evidence="9">Liver</tissue>
    </source>
</reference>
<feature type="repeat" description="TPR" evidence="6">
    <location>
        <begin position="43"/>
        <end position="76"/>
    </location>
</feature>
<dbReference type="SUPFAM" id="SSF48452">
    <property type="entry name" value="TPR-like"/>
    <property type="match status" value="1"/>
</dbReference>
<keyword evidence="4 6" id="KW-0802">TPR repeat</keyword>
<dbReference type="FunFam" id="1.25.40.10:FF:000224">
    <property type="entry name" value="DnaJ and TPR domain protein"/>
    <property type="match status" value="1"/>
</dbReference>
<evidence type="ECO:0000256" key="4">
    <source>
        <dbReference type="ARBA" id="ARBA00022803"/>
    </source>
</evidence>
<dbReference type="Pfam" id="PF13181">
    <property type="entry name" value="TPR_8"/>
    <property type="match status" value="1"/>
</dbReference>
<comment type="caution">
    <text evidence="9">The sequence shown here is derived from an EMBL/GenBank/DDBJ whole genome shotgun (WGS) entry which is preliminary data.</text>
</comment>
<evidence type="ECO:0000256" key="6">
    <source>
        <dbReference type="PROSITE-ProRule" id="PRU00339"/>
    </source>
</evidence>
<name>A0ABD6E8D9_9BILA</name>
<dbReference type="CDD" id="cd06257">
    <property type="entry name" value="DnaJ"/>
    <property type="match status" value="1"/>
</dbReference>
<dbReference type="InterPro" id="IPR001623">
    <property type="entry name" value="DnaJ_domain"/>
</dbReference>
<evidence type="ECO:0000313" key="10">
    <source>
        <dbReference type="Proteomes" id="UP001608902"/>
    </source>
</evidence>
<evidence type="ECO:0000259" key="8">
    <source>
        <dbReference type="PROSITE" id="PS50076"/>
    </source>
</evidence>
<feature type="repeat" description="TPR" evidence="6">
    <location>
        <begin position="225"/>
        <end position="258"/>
    </location>
</feature>
<dbReference type="SMART" id="SM00028">
    <property type="entry name" value="TPR"/>
    <property type="match status" value="7"/>
</dbReference>
<evidence type="ECO:0000256" key="5">
    <source>
        <dbReference type="ARBA" id="ARBA00022824"/>
    </source>
</evidence>
<dbReference type="InterPro" id="IPR019734">
    <property type="entry name" value="TPR_rpt"/>
</dbReference>
<feature type="region of interest" description="Disordered" evidence="7">
    <location>
        <begin position="457"/>
        <end position="478"/>
    </location>
</feature>
<gene>
    <name evidence="9" type="ORF">AB6A40_002160</name>
</gene>
<dbReference type="PRINTS" id="PR00625">
    <property type="entry name" value="JDOMAIN"/>
</dbReference>
<evidence type="ECO:0000256" key="3">
    <source>
        <dbReference type="ARBA" id="ARBA00022737"/>
    </source>
</evidence>
<dbReference type="GO" id="GO:0005788">
    <property type="term" value="C:endoplasmic reticulum lumen"/>
    <property type="evidence" value="ECO:0007669"/>
    <property type="project" value="UniProtKB-SubCell"/>
</dbReference>
<dbReference type="SUPFAM" id="SSF46565">
    <property type="entry name" value="Chaperone J-domain"/>
    <property type="match status" value="1"/>
</dbReference>
<evidence type="ECO:0000256" key="7">
    <source>
        <dbReference type="SAM" id="MobiDB-lite"/>
    </source>
</evidence>
<dbReference type="InterPro" id="IPR011990">
    <property type="entry name" value="TPR-like_helical_dom_sf"/>
</dbReference>
<organism evidence="9 10">
    <name type="scientific">Gnathostoma spinigerum</name>
    <dbReference type="NCBI Taxonomy" id="75299"/>
    <lineage>
        <taxon>Eukaryota</taxon>
        <taxon>Metazoa</taxon>
        <taxon>Ecdysozoa</taxon>
        <taxon>Nematoda</taxon>
        <taxon>Chromadorea</taxon>
        <taxon>Rhabditida</taxon>
        <taxon>Spirurina</taxon>
        <taxon>Gnathostomatomorpha</taxon>
        <taxon>Gnathostomatoidea</taxon>
        <taxon>Gnathostomatidae</taxon>
        <taxon>Gnathostoma</taxon>
    </lineage>
</organism>
<evidence type="ECO:0000256" key="2">
    <source>
        <dbReference type="ARBA" id="ARBA00022729"/>
    </source>
</evidence>
<keyword evidence="2" id="KW-0732">Signal</keyword>
<dbReference type="Proteomes" id="UP001608902">
    <property type="component" value="Unassembled WGS sequence"/>
</dbReference>
<dbReference type="PROSITE" id="PS50076">
    <property type="entry name" value="DNAJ_2"/>
    <property type="match status" value="1"/>
</dbReference>
<feature type="repeat" description="TPR" evidence="6">
    <location>
        <begin position="77"/>
        <end position="110"/>
    </location>
</feature>
<dbReference type="Gene3D" id="1.10.287.110">
    <property type="entry name" value="DnaJ domain"/>
    <property type="match status" value="1"/>
</dbReference>
<dbReference type="Gene3D" id="1.25.40.10">
    <property type="entry name" value="Tetratricopeptide repeat domain"/>
    <property type="match status" value="1"/>
</dbReference>
<proteinExistence type="predicted"/>
<dbReference type="InterPro" id="IPR051727">
    <property type="entry name" value="DnaJ_C3_Co-chaperones"/>
</dbReference>
<dbReference type="EMBL" id="JBGFUD010000912">
    <property type="protein sequence ID" value="MFH4975451.1"/>
    <property type="molecule type" value="Genomic_DNA"/>
</dbReference>
<dbReference type="Pfam" id="PF13432">
    <property type="entry name" value="TPR_16"/>
    <property type="match status" value="2"/>
</dbReference>